<comment type="caution">
    <text evidence="10">The sequence shown here is derived from an EMBL/GenBank/DDBJ whole genome shotgun (WGS) entry which is preliminary data.</text>
</comment>
<evidence type="ECO:0000259" key="8">
    <source>
        <dbReference type="PROSITE" id="PS50883"/>
    </source>
</evidence>
<dbReference type="SUPFAM" id="SSF141868">
    <property type="entry name" value="EAL domain-like"/>
    <property type="match status" value="1"/>
</dbReference>
<feature type="modified residue" description="4-aspartylphosphate" evidence="3">
    <location>
        <position position="52"/>
    </location>
</feature>
<dbReference type="InterPro" id="IPR001789">
    <property type="entry name" value="Sig_transdc_resp-reg_receiver"/>
</dbReference>
<feature type="coiled-coil region" evidence="4">
    <location>
        <begin position="327"/>
        <end position="357"/>
    </location>
</feature>
<dbReference type="PANTHER" id="PTHR44757:SF2">
    <property type="entry name" value="BIOFILM ARCHITECTURE MAINTENANCE PROTEIN MBAA"/>
    <property type="match status" value="1"/>
</dbReference>
<dbReference type="InterPro" id="IPR000700">
    <property type="entry name" value="PAS-assoc_C"/>
</dbReference>
<dbReference type="SUPFAM" id="SSF55781">
    <property type="entry name" value="GAF domain-like"/>
    <property type="match status" value="2"/>
</dbReference>
<reference evidence="10 11" key="1">
    <citation type="submission" date="2023-07" db="EMBL/GenBank/DDBJ databases">
        <title>Sorghum-associated microbial communities from plants grown in Nebraska, USA.</title>
        <authorList>
            <person name="Schachtman D."/>
        </authorList>
    </citation>
    <scope>NUCLEOTIDE SEQUENCE [LARGE SCALE GENOMIC DNA]</scope>
    <source>
        <strain evidence="10 11">BE107</strain>
    </source>
</reference>
<dbReference type="CDD" id="cd01948">
    <property type="entry name" value="EAL"/>
    <property type="match status" value="1"/>
</dbReference>
<keyword evidence="11" id="KW-1185">Reference proteome</keyword>
<dbReference type="Pfam" id="PF08447">
    <property type="entry name" value="PAS_3"/>
    <property type="match status" value="1"/>
</dbReference>
<dbReference type="InterPro" id="IPR035919">
    <property type="entry name" value="EAL_sf"/>
</dbReference>
<dbReference type="InterPro" id="IPR001610">
    <property type="entry name" value="PAC"/>
</dbReference>
<keyword evidence="4" id="KW-0175">Coiled coil</keyword>
<dbReference type="InterPro" id="IPR035965">
    <property type="entry name" value="PAS-like_dom_sf"/>
</dbReference>
<dbReference type="Gene3D" id="3.30.70.270">
    <property type="match status" value="1"/>
</dbReference>
<dbReference type="Pfam" id="PF13185">
    <property type="entry name" value="GAF_2"/>
    <property type="match status" value="2"/>
</dbReference>
<sequence>MATILIVDDREENRDFLIVLLGYKGHRLLAARNGAEALSLIHADRPDLVIADILMPIMDGYELVRRLRAEPAIAQTAVMFYTAHFHGAEAEELAQACGVQSILPKPCAPELILQAVEKVLADAAMPLPGSANEFGERHLRLITDKLSETVDTLRLTNARLAALIDIDLQLASERDPKRLLETVCHAARELIGATYAVLAIGKRDDNGEAEFVAASGMQSGTTDRLGLPLLGRGVVGSANLQRKSVRLRNPGGDPVALGLPAMHPPAHNVLVAPIVSLIHVYGWICLSGKLGADEFSAEDERLLEILSAQAGRIYENGSLYLEIKQHADQLQIEVGERERAAEELSESELRFRQLAENIDEAFFLVDPRSGQFLYISPAFQAIYGRTCASVHAAPRSWLDLVHPDDRWQAMTIFRPANARSPFDHEYRIVRPDGAVRWIRVRSFPIPSAVHRIYRIAGVAADITEVRNQQEKIKRLTRIKEVRSGINSAIVRIRDRNELLEEVCRVAVDVGLFKLAWIGSIDPETLEGRVVAWSGGMEAYIDHVRLSAAPGSPYQDRPASRAARSLQPIICNDLRLDPAVASAKAELIEHGHLAMAAFPLTVRERVHVLTLFAADAGFFDREEIELLLELVGDIAFGLENIAKEEELDYLSHYDALTGLPNRMLFNESLRRTVGQAAEHRWRVSVLLVDLDRFKTINDTLGHALGDELLRQISQRLTGWLDIRETVWRLGGDEFALVLVDAEGEKASGMAVADSIRGALRKPFLLGEHEITITASIGIAVFPTDSKDPDTLLKYADTAMYKAKEAGQDTFRFYRAEMNALALEQLELDSALRKALSQGEFELYYQPKVRTDSGKWSGVEALLRWNRPEHGLVLPSIFIPIVDGTRLAVPVSAWVIDTACRQISRWCRSGIGPLHVAVNVSGKSFVLEGLPDLIASSLRAHDVDPSLLEIEITESSLMMPTDETDAVLGKLKALGIGISMDDFGTGYSNLAYLKRFPIDTLKIDMGFIRDIAVKPDAAAIVVAVIDMAQSLKLKVVAEGVETRAQYEILRASGCDEIQGYFISRPLPTAELEALYRRTQISGADA</sequence>
<dbReference type="Pfam" id="PF00563">
    <property type="entry name" value="EAL"/>
    <property type="match status" value="1"/>
</dbReference>
<dbReference type="InterPro" id="IPR029016">
    <property type="entry name" value="GAF-like_dom_sf"/>
</dbReference>
<dbReference type="Pfam" id="PF00990">
    <property type="entry name" value="GGDEF"/>
    <property type="match status" value="1"/>
</dbReference>
<dbReference type="SMART" id="SM00086">
    <property type="entry name" value="PAC"/>
    <property type="match status" value="1"/>
</dbReference>
<dbReference type="PANTHER" id="PTHR44757">
    <property type="entry name" value="DIGUANYLATE CYCLASE DGCP"/>
    <property type="match status" value="1"/>
</dbReference>
<evidence type="ECO:0000256" key="3">
    <source>
        <dbReference type="PROSITE-ProRule" id="PRU00169"/>
    </source>
</evidence>
<protein>
    <submittedName>
        <fullName evidence="10">Diguanylate cyclase (GGDEF)-like protein/PAS domain S-box-containing protein</fullName>
    </submittedName>
</protein>
<dbReference type="Gene3D" id="3.20.20.450">
    <property type="entry name" value="EAL domain"/>
    <property type="match status" value="1"/>
</dbReference>
<dbReference type="RefSeq" id="WP_310090660.1">
    <property type="nucleotide sequence ID" value="NZ_JAVDTT010000001.1"/>
</dbReference>
<evidence type="ECO:0000256" key="2">
    <source>
        <dbReference type="ARBA" id="ARBA00022777"/>
    </source>
</evidence>
<dbReference type="Gene3D" id="3.30.450.40">
    <property type="match status" value="2"/>
</dbReference>
<dbReference type="NCBIfam" id="TIGR00229">
    <property type="entry name" value="sensory_box"/>
    <property type="match status" value="1"/>
</dbReference>
<evidence type="ECO:0000259" key="5">
    <source>
        <dbReference type="PROSITE" id="PS50110"/>
    </source>
</evidence>
<dbReference type="SUPFAM" id="SSF52172">
    <property type="entry name" value="CheY-like"/>
    <property type="match status" value="1"/>
</dbReference>
<evidence type="ECO:0000259" key="6">
    <source>
        <dbReference type="PROSITE" id="PS50112"/>
    </source>
</evidence>
<dbReference type="PROSITE" id="PS50887">
    <property type="entry name" value="GGDEF"/>
    <property type="match status" value="1"/>
</dbReference>
<dbReference type="InterPro" id="IPR001633">
    <property type="entry name" value="EAL_dom"/>
</dbReference>
<dbReference type="EMBL" id="JAVDTT010000001">
    <property type="protein sequence ID" value="MDR6840690.1"/>
    <property type="molecule type" value="Genomic_DNA"/>
</dbReference>
<dbReference type="PROSITE" id="PS50883">
    <property type="entry name" value="EAL"/>
    <property type="match status" value="1"/>
</dbReference>
<dbReference type="PROSITE" id="PS50110">
    <property type="entry name" value="RESPONSE_REGULATORY"/>
    <property type="match status" value="1"/>
</dbReference>
<evidence type="ECO:0000259" key="7">
    <source>
        <dbReference type="PROSITE" id="PS50113"/>
    </source>
</evidence>
<dbReference type="SUPFAM" id="SSF55073">
    <property type="entry name" value="Nucleotide cyclase"/>
    <property type="match status" value="1"/>
</dbReference>
<dbReference type="CDD" id="cd00130">
    <property type="entry name" value="PAS"/>
    <property type="match status" value="1"/>
</dbReference>
<keyword evidence="1" id="KW-0808">Transferase</keyword>
<dbReference type="InterPro" id="IPR029787">
    <property type="entry name" value="Nucleotide_cyclase"/>
</dbReference>
<dbReference type="Pfam" id="PF00072">
    <property type="entry name" value="Response_reg"/>
    <property type="match status" value="1"/>
</dbReference>
<keyword evidence="3" id="KW-0597">Phosphoprotein</keyword>
<evidence type="ECO:0000313" key="10">
    <source>
        <dbReference type="EMBL" id="MDR6840690.1"/>
    </source>
</evidence>
<evidence type="ECO:0000313" key="11">
    <source>
        <dbReference type="Proteomes" id="UP001254759"/>
    </source>
</evidence>
<dbReference type="InterPro" id="IPR013655">
    <property type="entry name" value="PAS_fold_3"/>
</dbReference>
<dbReference type="InterPro" id="IPR043128">
    <property type="entry name" value="Rev_trsase/Diguanyl_cyclase"/>
</dbReference>
<dbReference type="InterPro" id="IPR000014">
    <property type="entry name" value="PAS"/>
</dbReference>
<dbReference type="SMART" id="SM00091">
    <property type="entry name" value="PAS"/>
    <property type="match status" value="1"/>
</dbReference>
<evidence type="ECO:0000259" key="9">
    <source>
        <dbReference type="PROSITE" id="PS50887"/>
    </source>
</evidence>
<accession>A0ABU1RQW7</accession>
<dbReference type="SMART" id="SM00448">
    <property type="entry name" value="REC"/>
    <property type="match status" value="1"/>
</dbReference>
<feature type="domain" description="PAC" evidence="7">
    <location>
        <begin position="422"/>
        <end position="474"/>
    </location>
</feature>
<name>A0ABU1RQW7_9GAMM</name>
<feature type="domain" description="GGDEF" evidence="9">
    <location>
        <begin position="680"/>
        <end position="814"/>
    </location>
</feature>
<dbReference type="CDD" id="cd01949">
    <property type="entry name" value="GGDEF"/>
    <property type="match status" value="1"/>
</dbReference>
<dbReference type="SMART" id="SM00065">
    <property type="entry name" value="GAF"/>
    <property type="match status" value="2"/>
</dbReference>
<dbReference type="SMART" id="SM00267">
    <property type="entry name" value="GGDEF"/>
    <property type="match status" value="1"/>
</dbReference>
<organism evidence="10 11">
    <name type="scientific">Pseudoxanthomonas sacheonensis</name>
    <dbReference type="NCBI Taxonomy" id="443615"/>
    <lineage>
        <taxon>Bacteria</taxon>
        <taxon>Pseudomonadati</taxon>
        <taxon>Pseudomonadota</taxon>
        <taxon>Gammaproteobacteria</taxon>
        <taxon>Lysobacterales</taxon>
        <taxon>Lysobacteraceae</taxon>
        <taxon>Pseudoxanthomonas</taxon>
    </lineage>
</organism>
<feature type="domain" description="Response regulatory" evidence="5">
    <location>
        <begin position="3"/>
        <end position="120"/>
    </location>
</feature>
<keyword evidence="2" id="KW-0418">Kinase</keyword>
<proteinExistence type="predicted"/>
<dbReference type="InterPro" id="IPR003018">
    <property type="entry name" value="GAF"/>
</dbReference>
<dbReference type="PROSITE" id="PS50113">
    <property type="entry name" value="PAC"/>
    <property type="match status" value="1"/>
</dbReference>
<dbReference type="Gene3D" id="3.40.50.2300">
    <property type="match status" value="1"/>
</dbReference>
<dbReference type="InterPro" id="IPR011006">
    <property type="entry name" value="CheY-like_superfamily"/>
</dbReference>
<evidence type="ECO:0000256" key="4">
    <source>
        <dbReference type="SAM" id="Coils"/>
    </source>
</evidence>
<dbReference type="InterPro" id="IPR000160">
    <property type="entry name" value="GGDEF_dom"/>
</dbReference>
<dbReference type="SMART" id="SM00052">
    <property type="entry name" value="EAL"/>
    <property type="match status" value="1"/>
</dbReference>
<dbReference type="NCBIfam" id="TIGR00254">
    <property type="entry name" value="GGDEF"/>
    <property type="match status" value="1"/>
</dbReference>
<dbReference type="InterPro" id="IPR052155">
    <property type="entry name" value="Biofilm_reg_signaling"/>
</dbReference>
<dbReference type="Gene3D" id="3.30.450.20">
    <property type="entry name" value="PAS domain"/>
    <property type="match status" value="1"/>
</dbReference>
<gene>
    <name evidence="10" type="ORF">J2W94_000954</name>
</gene>
<dbReference type="SUPFAM" id="SSF55785">
    <property type="entry name" value="PYP-like sensor domain (PAS domain)"/>
    <property type="match status" value="1"/>
</dbReference>
<evidence type="ECO:0000256" key="1">
    <source>
        <dbReference type="ARBA" id="ARBA00022679"/>
    </source>
</evidence>
<feature type="domain" description="PAS" evidence="6">
    <location>
        <begin position="347"/>
        <end position="406"/>
    </location>
</feature>
<dbReference type="Proteomes" id="UP001254759">
    <property type="component" value="Unassembled WGS sequence"/>
</dbReference>
<feature type="domain" description="EAL" evidence="8">
    <location>
        <begin position="823"/>
        <end position="1077"/>
    </location>
</feature>
<dbReference type="PROSITE" id="PS50112">
    <property type="entry name" value="PAS"/>
    <property type="match status" value="1"/>
</dbReference>